<evidence type="ECO:0000256" key="4">
    <source>
        <dbReference type="ARBA" id="ARBA00022679"/>
    </source>
</evidence>
<sequence>MAVEGVGSMPIKSYLLRMDSQLPGWTRALVLHIVLFLILLEKLSRGSLAEAFFLIGLGVAYSALFWSRERPGTSIGRFAAILGLWVGTVLFWMFFDAGMTAFALIFFLVGYSVTRLPWTGSLPLIGGMIAVDSLLFFMEGKGLSLIGVYALEHAGVYVLLWGARIRREADEESKRHYAELQVLHGQLAKAHEELQQTHRELEEASLHSLRYAVLEERTRIARDLHDSIGHGLTSVIVQLQALPYMLRSGTDEADSTLSTVLDVARGCLQEVRSVVHHMALDETGLGALALKSLIQQLHVQSGLPIHWTDESRSGAWTQEHSELLYRVLQEALTNIIRHADASRVDVKLEEADSELVLTVRDNGTYRGEPPLAEGFGLAGMRARCERAGGVLTVAAVEPQGLELKVRIPIEARTEERGERNDGEADPGAARR</sequence>
<feature type="domain" description="Histidine kinase" evidence="12">
    <location>
        <begin position="227"/>
        <end position="411"/>
    </location>
</feature>
<protein>
    <recommendedName>
        <fullName evidence="2">histidine kinase</fullName>
        <ecNumber evidence="2">2.7.13.3</ecNumber>
    </recommendedName>
</protein>
<keyword evidence="14" id="KW-1185">Reference proteome</keyword>
<keyword evidence="5" id="KW-0547">Nucleotide-binding</keyword>
<reference evidence="13 14" key="1">
    <citation type="submission" date="2024-04" db="EMBL/GenBank/DDBJ databases">
        <title>draft genome sequnece of Paenibacillus filicis.</title>
        <authorList>
            <person name="Kim D.-U."/>
        </authorList>
    </citation>
    <scope>NUCLEOTIDE SEQUENCE [LARGE SCALE GENOMIC DNA]</scope>
    <source>
        <strain evidence="13 14">KACC14197</strain>
    </source>
</reference>
<keyword evidence="8" id="KW-0902">Two-component regulatory system</keyword>
<keyword evidence="4" id="KW-0808">Transferase</keyword>
<keyword evidence="11" id="KW-0812">Transmembrane</keyword>
<feature type="transmembrane region" description="Helical" evidence="11">
    <location>
        <begin position="143"/>
        <end position="163"/>
    </location>
</feature>
<keyword evidence="11" id="KW-1133">Transmembrane helix</keyword>
<feature type="transmembrane region" description="Helical" evidence="11">
    <location>
        <begin position="116"/>
        <end position="137"/>
    </location>
</feature>
<evidence type="ECO:0000256" key="9">
    <source>
        <dbReference type="SAM" id="Coils"/>
    </source>
</evidence>
<evidence type="ECO:0000256" key="2">
    <source>
        <dbReference type="ARBA" id="ARBA00012438"/>
    </source>
</evidence>
<evidence type="ECO:0000256" key="6">
    <source>
        <dbReference type="ARBA" id="ARBA00022777"/>
    </source>
</evidence>
<keyword evidence="7" id="KW-0067">ATP-binding</keyword>
<evidence type="ECO:0000313" key="13">
    <source>
        <dbReference type="EMBL" id="MEK8127621.1"/>
    </source>
</evidence>
<evidence type="ECO:0000256" key="11">
    <source>
        <dbReference type="SAM" id="Phobius"/>
    </source>
</evidence>
<name>A0ABU9DH80_9BACL</name>
<evidence type="ECO:0000256" key="10">
    <source>
        <dbReference type="SAM" id="MobiDB-lite"/>
    </source>
</evidence>
<dbReference type="InterPro" id="IPR003594">
    <property type="entry name" value="HATPase_dom"/>
</dbReference>
<keyword evidence="9" id="KW-0175">Coiled coil</keyword>
<feature type="coiled-coil region" evidence="9">
    <location>
        <begin position="180"/>
        <end position="207"/>
    </location>
</feature>
<proteinExistence type="predicted"/>
<dbReference type="Pfam" id="PF02518">
    <property type="entry name" value="HATPase_c"/>
    <property type="match status" value="1"/>
</dbReference>
<dbReference type="SUPFAM" id="SSF55874">
    <property type="entry name" value="ATPase domain of HSP90 chaperone/DNA topoisomerase II/histidine kinase"/>
    <property type="match status" value="1"/>
</dbReference>
<evidence type="ECO:0000256" key="3">
    <source>
        <dbReference type="ARBA" id="ARBA00022553"/>
    </source>
</evidence>
<dbReference type="PANTHER" id="PTHR24421:SF10">
    <property type="entry name" value="NITRATE_NITRITE SENSOR PROTEIN NARQ"/>
    <property type="match status" value="1"/>
</dbReference>
<dbReference type="EMBL" id="JBBPCC010000003">
    <property type="protein sequence ID" value="MEK8127621.1"/>
    <property type="molecule type" value="Genomic_DNA"/>
</dbReference>
<dbReference type="InterPro" id="IPR036890">
    <property type="entry name" value="HATPase_C_sf"/>
</dbReference>
<dbReference type="Proteomes" id="UP001469365">
    <property type="component" value="Unassembled WGS sequence"/>
</dbReference>
<feature type="transmembrane region" description="Helical" evidence="11">
    <location>
        <begin position="78"/>
        <end position="109"/>
    </location>
</feature>
<feature type="transmembrane region" description="Helical" evidence="11">
    <location>
        <begin position="22"/>
        <end position="40"/>
    </location>
</feature>
<dbReference type="InterPro" id="IPR050482">
    <property type="entry name" value="Sensor_HK_TwoCompSys"/>
</dbReference>
<dbReference type="SMART" id="SM00387">
    <property type="entry name" value="HATPase_c"/>
    <property type="match status" value="1"/>
</dbReference>
<keyword evidence="6 13" id="KW-0418">Kinase</keyword>
<evidence type="ECO:0000256" key="7">
    <source>
        <dbReference type="ARBA" id="ARBA00022840"/>
    </source>
</evidence>
<evidence type="ECO:0000256" key="8">
    <source>
        <dbReference type="ARBA" id="ARBA00023012"/>
    </source>
</evidence>
<keyword evidence="11" id="KW-0472">Membrane</keyword>
<feature type="compositionally biased region" description="Basic and acidic residues" evidence="10">
    <location>
        <begin position="412"/>
        <end position="422"/>
    </location>
</feature>
<dbReference type="CDD" id="cd16917">
    <property type="entry name" value="HATPase_UhpB-NarQ-NarX-like"/>
    <property type="match status" value="1"/>
</dbReference>
<evidence type="ECO:0000259" key="12">
    <source>
        <dbReference type="PROSITE" id="PS50109"/>
    </source>
</evidence>
<dbReference type="PANTHER" id="PTHR24421">
    <property type="entry name" value="NITRATE/NITRITE SENSOR PROTEIN NARX-RELATED"/>
    <property type="match status" value="1"/>
</dbReference>
<feature type="region of interest" description="Disordered" evidence="10">
    <location>
        <begin position="412"/>
        <end position="431"/>
    </location>
</feature>
<gene>
    <name evidence="13" type="ORF">WMW72_06790</name>
</gene>
<accession>A0ABU9DH80</accession>
<dbReference type="PROSITE" id="PS50109">
    <property type="entry name" value="HIS_KIN"/>
    <property type="match status" value="1"/>
</dbReference>
<evidence type="ECO:0000256" key="1">
    <source>
        <dbReference type="ARBA" id="ARBA00000085"/>
    </source>
</evidence>
<dbReference type="Gene3D" id="3.30.565.10">
    <property type="entry name" value="Histidine kinase-like ATPase, C-terminal domain"/>
    <property type="match status" value="1"/>
</dbReference>
<dbReference type="EC" id="2.7.13.3" evidence="2"/>
<dbReference type="Pfam" id="PF07730">
    <property type="entry name" value="HisKA_3"/>
    <property type="match status" value="1"/>
</dbReference>
<comment type="catalytic activity">
    <reaction evidence="1">
        <text>ATP + protein L-histidine = ADP + protein N-phospho-L-histidine.</text>
        <dbReference type="EC" id="2.7.13.3"/>
    </reaction>
</comment>
<feature type="transmembrane region" description="Helical" evidence="11">
    <location>
        <begin position="47"/>
        <end position="66"/>
    </location>
</feature>
<dbReference type="InterPro" id="IPR005467">
    <property type="entry name" value="His_kinase_dom"/>
</dbReference>
<dbReference type="Gene3D" id="1.20.5.1930">
    <property type="match status" value="1"/>
</dbReference>
<dbReference type="GO" id="GO:0016301">
    <property type="term" value="F:kinase activity"/>
    <property type="evidence" value="ECO:0007669"/>
    <property type="project" value="UniProtKB-KW"/>
</dbReference>
<dbReference type="InterPro" id="IPR011712">
    <property type="entry name" value="Sig_transdc_His_kin_sub3_dim/P"/>
</dbReference>
<keyword evidence="3" id="KW-0597">Phosphoprotein</keyword>
<evidence type="ECO:0000313" key="14">
    <source>
        <dbReference type="Proteomes" id="UP001469365"/>
    </source>
</evidence>
<evidence type="ECO:0000256" key="5">
    <source>
        <dbReference type="ARBA" id="ARBA00022741"/>
    </source>
</evidence>
<comment type="caution">
    <text evidence="13">The sequence shown here is derived from an EMBL/GenBank/DDBJ whole genome shotgun (WGS) entry which is preliminary data.</text>
</comment>
<organism evidence="13 14">
    <name type="scientific">Paenibacillus filicis</name>
    <dbReference type="NCBI Taxonomy" id="669464"/>
    <lineage>
        <taxon>Bacteria</taxon>
        <taxon>Bacillati</taxon>
        <taxon>Bacillota</taxon>
        <taxon>Bacilli</taxon>
        <taxon>Bacillales</taxon>
        <taxon>Paenibacillaceae</taxon>
        <taxon>Paenibacillus</taxon>
    </lineage>
</organism>